<dbReference type="UniPathway" id="UPA00344"/>
<keyword evidence="4 7" id="KW-0500">Molybdenum</keyword>
<dbReference type="OrthoDB" id="9804758at2"/>
<dbReference type="SMART" id="SM00852">
    <property type="entry name" value="MoCF_biosynth"/>
    <property type="match status" value="1"/>
</dbReference>
<dbReference type="Pfam" id="PF03453">
    <property type="entry name" value="MoeA_N"/>
    <property type="match status" value="1"/>
</dbReference>
<proteinExistence type="inferred from homology"/>
<keyword evidence="11" id="KW-1185">Reference proteome</keyword>
<comment type="caution">
    <text evidence="10">The sequence shown here is derived from an EMBL/GenBank/DDBJ whole genome shotgun (WGS) entry which is preliminary data.</text>
</comment>
<organism evidence="10 11">
    <name type="scientific">Aeromicrobium camelliae</name>
    <dbReference type="NCBI Taxonomy" id="1538144"/>
    <lineage>
        <taxon>Bacteria</taxon>
        <taxon>Bacillati</taxon>
        <taxon>Actinomycetota</taxon>
        <taxon>Actinomycetes</taxon>
        <taxon>Propionibacteriales</taxon>
        <taxon>Nocardioidaceae</taxon>
        <taxon>Aeromicrobium</taxon>
    </lineage>
</organism>
<evidence type="ECO:0000259" key="9">
    <source>
        <dbReference type="SMART" id="SM00852"/>
    </source>
</evidence>
<dbReference type="InterPro" id="IPR005110">
    <property type="entry name" value="MoeA_linker/N"/>
</dbReference>
<evidence type="ECO:0000256" key="1">
    <source>
        <dbReference type="ARBA" id="ARBA00002901"/>
    </source>
</evidence>
<gene>
    <name evidence="10" type="ORF">EHW97_00885</name>
</gene>
<dbReference type="InterPro" id="IPR036688">
    <property type="entry name" value="MoeA_C_domain_IV_sf"/>
</dbReference>
<dbReference type="Proteomes" id="UP000275225">
    <property type="component" value="Unassembled WGS sequence"/>
</dbReference>
<comment type="similarity">
    <text evidence="3 7">Belongs to the MoeA family.</text>
</comment>
<dbReference type="SUPFAM" id="SSF53218">
    <property type="entry name" value="Molybdenum cofactor biosynthesis proteins"/>
    <property type="match status" value="1"/>
</dbReference>
<evidence type="ECO:0000256" key="7">
    <source>
        <dbReference type="RuleBase" id="RU365090"/>
    </source>
</evidence>
<dbReference type="SUPFAM" id="SSF63867">
    <property type="entry name" value="MoeA C-terminal domain-like"/>
    <property type="match status" value="1"/>
</dbReference>
<feature type="domain" description="MoaB/Mog" evidence="9">
    <location>
        <begin position="211"/>
        <end position="350"/>
    </location>
</feature>
<feature type="compositionally biased region" description="Low complexity" evidence="8">
    <location>
        <begin position="1"/>
        <end position="18"/>
    </location>
</feature>
<dbReference type="GO" id="GO:0061599">
    <property type="term" value="F:molybdopterin molybdotransferase activity"/>
    <property type="evidence" value="ECO:0007669"/>
    <property type="project" value="UniProtKB-UniRule"/>
</dbReference>
<dbReference type="Gene3D" id="3.40.980.10">
    <property type="entry name" value="MoaB/Mog-like domain"/>
    <property type="match status" value="1"/>
</dbReference>
<dbReference type="InterPro" id="IPR005111">
    <property type="entry name" value="MoeA_C_domain_IV"/>
</dbReference>
<dbReference type="RefSeq" id="WP_124235279.1">
    <property type="nucleotide sequence ID" value="NZ_JBHUFI010000007.1"/>
</dbReference>
<dbReference type="NCBIfam" id="TIGR00177">
    <property type="entry name" value="molyb_syn"/>
    <property type="match status" value="1"/>
</dbReference>
<comment type="catalytic activity">
    <reaction evidence="6">
        <text>adenylyl-molybdopterin + molybdate = Mo-molybdopterin + AMP + H(+)</text>
        <dbReference type="Rhea" id="RHEA:35047"/>
        <dbReference type="ChEBI" id="CHEBI:15378"/>
        <dbReference type="ChEBI" id="CHEBI:36264"/>
        <dbReference type="ChEBI" id="CHEBI:62727"/>
        <dbReference type="ChEBI" id="CHEBI:71302"/>
        <dbReference type="ChEBI" id="CHEBI:456215"/>
        <dbReference type="EC" id="2.10.1.1"/>
    </reaction>
</comment>
<evidence type="ECO:0000313" key="10">
    <source>
        <dbReference type="EMBL" id="RQN10083.1"/>
    </source>
</evidence>
<dbReference type="EC" id="2.10.1.1" evidence="7"/>
<dbReference type="Pfam" id="PF03454">
    <property type="entry name" value="MoeA_C"/>
    <property type="match status" value="1"/>
</dbReference>
<dbReference type="PANTHER" id="PTHR10192:SF5">
    <property type="entry name" value="GEPHYRIN"/>
    <property type="match status" value="1"/>
</dbReference>
<keyword evidence="7" id="KW-0460">Magnesium</keyword>
<dbReference type="GO" id="GO:0046872">
    <property type="term" value="F:metal ion binding"/>
    <property type="evidence" value="ECO:0007669"/>
    <property type="project" value="UniProtKB-UniRule"/>
</dbReference>
<evidence type="ECO:0000256" key="5">
    <source>
        <dbReference type="ARBA" id="ARBA00023150"/>
    </source>
</evidence>
<evidence type="ECO:0000313" key="11">
    <source>
        <dbReference type="Proteomes" id="UP000275225"/>
    </source>
</evidence>
<keyword evidence="7 10" id="KW-0808">Transferase</keyword>
<evidence type="ECO:0000256" key="8">
    <source>
        <dbReference type="SAM" id="MobiDB-lite"/>
    </source>
</evidence>
<dbReference type="AlphaFoldDB" id="A0A3N6X8V7"/>
<dbReference type="EMBL" id="RQJX01000001">
    <property type="protein sequence ID" value="RQN10083.1"/>
    <property type="molecule type" value="Genomic_DNA"/>
</dbReference>
<dbReference type="SUPFAM" id="SSF63882">
    <property type="entry name" value="MoeA N-terminal region -like"/>
    <property type="match status" value="1"/>
</dbReference>
<dbReference type="Gene3D" id="2.170.190.11">
    <property type="entry name" value="Molybdopterin biosynthesis moea protein, domain 3"/>
    <property type="match status" value="1"/>
</dbReference>
<evidence type="ECO:0000256" key="4">
    <source>
        <dbReference type="ARBA" id="ARBA00022505"/>
    </source>
</evidence>
<sequence>MPAGDSTSGTSATQSSTSGLPQRPRPHSIAPGRLTVEDHLETILRGIGPLGAYDQPVVESLGLSLHEEVVSDIDLPRHDSADVDGYAVSSADLARANTSDPVELPIVGEIVAGSGKPFAISAGTCVSIMTGAPLPHGADAVVPMGDVEGDHQRVVFRRPASPGQRVRRQGEDVTAGSVVLPEGAVLGPREIGLLAAVGRSRVKARPRPRVVILSTGRELREPGEHLGHDSVYDGNSSMIAAAVRAAGAIAFRVGAVGDDPRQFQRVLSDQLVRADLVITTGGLGHSRRDVVRQVLGSLGTVQFHDVALEPGSDQGFGRVYDEQTPIITLPGDPVAAFVSFEVFVLPAIRRLMGRVPYRRPQVHAVLAQDIVSQPGHREYVRAVFEVTHRGAKVTPVEGRGAHLVGRLAQANALIVVGEDETALNLGDTVRTIVLDRSF</sequence>
<keyword evidence="5 7" id="KW-0501">Molybdenum cofactor biosynthesis</keyword>
<dbReference type="GO" id="GO:0005829">
    <property type="term" value="C:cytosol"/>
    <property type="evidence" value="ECO:0007669"/>
    <property type="project" value="TreeGrafter"/>
</dbReference>
<dbReference type="GO" id="GO:0006777">
    <property type="term" value="P:Mo-molybdopterin cofactor biosynthetic process"/>
    <property type="evidence" value="ECO:0007669"/>
    <property type="project" value="UniProtKB-UniRule"/>
</dbReference>
<protein>
    <recommendedName>
        <fullName evidence="7">Molybdopterin molybdenumtransferase</fullName>
        <ecNumber evidence="7">2.10.1.1</ecNumber>
    </recommendedName>
</protein>
<keyword evidence="7" id="KW-0479">Metal-binding</keyword>
<evidence type="ECO:0000256" key="3">
    <source>
        <dbReference type="ARBA" id="ARBA00010763"/>
    </source>
</evidence>
<dbReference type="PANTHER" id="PTHR10192">
    <property type="entry name" value="MOLYBDOPTERIN BIOSYNTHESIS PROTEIN"/>
    <property type="match status" value="1"/>
</dbReference>
<dbReference type="CDD" id="cd00887">
    <property type="entry name" value="MoeA"/>
    <property type="match status" value="1"/>
</dbReference>
<name>A0A3N6X8V7_9ACTN</name>
<dbReference type="InterPro" id="IPR001453">
    <property type="entry name" value="MoaB/Mog_dom"/>
</dbReference>
<dbReference type="Pfam" id="PF00994">
    <property type="entry name" value="MoCF_biosynth"/>
    <property type="match status" value="1"/>
</dbReference>
<comment type="cofactor">
    <cofactor evidence="7">
        <name>Mg(2+)</name>
        <dbReference type="ChEBI" id="CHEBI:18420"/>
    </cofactor>
</comment>
<dbReference type="InterPro" id="IPR038987">
    <property type="entry name" value="MoeA-like"/>
</dbReference>
<evidence type="ECO:0000256" key="6">
    <source>
        <dbReference type="ARBA" id="ARBA00047317"/>
    </source>
</evidence>
<dbReference type="Gene3D" id="3.90.105.10">
    <property type="entry name" value="Molybdopterin biosynthesis moea protein, domain 2"/>
    <property type="match status" value="1"/>
</dbReference>
<comment type="pathway">
    <text evidence="2 7">Cofactor biosynthesis; molybdopterin biosynthesis.</text>
</comment>
<reference evidence="10 11" key="1">
    <citation type="submission" date="2018-11" db="EMBL/GenBank/DDBJ databases">
        <authorList>
            <person name="Li F."/>
        </authorList>
    </citation>
    <scope>NUCLEOTIDE SEQUENCE [LARGE SCALE GENOMIC DNA]</scope>
    <source>
        <strain evidence="10 11">YS17T</strain>
    </source>
</reference>
<dbReference type="Gene3D" id="2.40.340.10">
    <property type="entry name" value="MoeA, C-terminal, domain IV"/>
    <property type="match status" value="1"/>
</dbReference>
<dbReference type="InterPro" id="IPR036135">
    <property type="entry name" value="MoeA_linker/N_sf"/>
</dbReference>
<comment type="function">
    <text evidence="1 7">Catalyzes the insertion of molybdate into adenylated molybdopterin with the concomitant release of AMP.</text>
</comment>
<evidence type="ECO:0000256" key="2">
    <source>
        <dbReference type="ARBA" id="ARBA00005046"/>
    </source>
</evidence>
<accession>A0A3N6X8V7</accession>
<dbReference type="InterPro" id="IPR036425">
    <property type="entry name" value="MoaB/Mog-like_dom_sf"/>
</dbReference>
<feature type="region of interest" description="Disordered" evidence="8">
    <location>
        <begin position="1"/>
        <end position="31"/>
    </location>
</feature>
<dbReference type="NCBIfam" id="NF045515">
    <property type="entry name" value="Glp_gephyrin"/>
    <property type="match status" value="1"/>
</dbReference>